<dbReference type="RefSeq" id="WP_126072302.1">
    <property type="nucleotide sequence ID" value="NZ_CP051166.1"/>
</dbReference>
<dbReference type="OrthoDB" id="6004551at2"/>
<feature type="chain" id="PRO_5019389185" evidence="1">
    <location>
        <begin position="24"/>
        <end position="228"/>
    </location>
</feature>
<organism evidence="2 3">
    <name type="scientific">Massilia atriviolacea</name>
    <dbReference type="NCBI Taxonomy" id="2495579"/>
    <lineage>
        <taxon>Bacteria</taxon>
        <taxon>Pseudomonadati</taxon>
        <taxon>Pseudomonadota</taxon>
        <taxon>Betaproteobacteria</taxon>
        <taxon>Burkholderiales</taxon>
        <taxon>Oxalobacteraceae</taxon>
        <taxon>Telluria group</taxon>
        <taxon>Massilia</taxon>
    </lineage>
</organism>
<accession>A0A430HTM2</accession>
<evidence type="ECO:0000256" key="1">
    <source>
        <dbReference type="SAM" id="SignalP"/>
    </source>
</evidence>
<feature type="signal peptide" evidence="1">
    <location>
        <begin position="1"/>
        <end position="23"/>
    </location>
</feature>
<proteinExistence type="predicted"/>
<name>A0A430HTM2_9BURK</name>
<keyword evidence="3" id="KW-1185">Reference proteome</keyword>
<comment type="caution">
    <text evidence="2">The sequence shown here is derived from an EMBL/GenBank/DDBJ whole genome shotgun (WGS) entry which is preliminary data.</text>
</comment>
<evidence type="ECO:0000313" key="2">
    <source>
        <dbReference type="EMBL" id="RSZ60918.1"/>
    </source>
</evidence>
<gene>
    <name evidence="2" type="ORF">EJB06_01925</name>
</gene>
<keyword evidence="1" id="KW-0732">Signal</keyword>
<reference evidence="2 3" key="1">
    <citation type="submission" date="2018-12" db="EMBL/GenBank/DDBJ databases">
        <authorList>
            <person name="Yang E."/>
        </authorList>
    </citation>
    <scope>NUCLEOTIDE SEQUENCE [LARGE SCALE GENOMIC DNA]</scope>
    <source>
        <strain evidence="2 3">SOD</strain>
    </source>
</reference>
<protein>
    <submittedName>
        <fullName evidence="2">Uncharacterized protein</fullName>
    </submittedName>
</protein>
<dbReference type="EMBL" id="RXLQ01000001">
    <property type="protein sequence ID" value="RSZ60918.1"/>
    <property type="molecule type" value="Genomic_DNA"/>
</dbReference>
<dbReference type="AlphaFoldDB" id="A0A430HTM2"/>
<sequence>MKPQYLLAGWIAMALGISAAAYAHPTQQHSLTEAEKSALLARERLSQEVAPIKSRADLERYLHMVPPKSNALYLLSPNARERFIASVTFNAKGLTGFNTTDLQRELSEAQIAKILALFGSESSARIIAAQKRPAQARPRADKGFCFDADPERPQFSPGNCDPGDGIWDEPFHPHPEPKIPIPIPPSPDPVPGSIHPVPLPNGDIYHMECAVTGSTCSPHNNWICKAKC</sequence>
<dbReference type="Proteomes" id="UP000278085">
    <property type="component" value="Unassembled WGS sequence"/>
</dbReference>
<evidence type="ECO:0000313" key="3">
    <source>
        <dbReference type="Proteomes" id="UP000278085"/>
    </source>
</evidence>